<protein>
    <submittedName>
        <fullName evidence="3">Uncharacterized protein</fullName>
    </submittedName>
</protein>
<proteinExistence type="predicted"/>
<feature type="transmembrane region" description="Helical" evidence="1">
    <location>
        <begin position="27"/>
        <end position="49"/>
    </location>
</feature>
<name>A0A1R0G2E9_CITBR</name>
<evidence type="ECO:0000313" key="5">
    <source>
        <dbReference type="Proteomes" id="UP000185597"/>
    </source>
</evidence>
<reference evidence="3" key="3">
    <citation type="submission" date="2020-09" db="EMBL/GenBank/DDBJ databases">
        <title>Characterization of IncC plasmids in Enterobacterales of food-producing animals originating from China.</title>
        <authorList>
            <person name="Zhang Y."/>
            <person name="Lei C.-W."/>
        </authorList>
    </citation>
    <scope>NUCLEOTIDE SEQUENCE</scope>
    <source>
        <strain evidence="3">CC1</strain>
    </source>
</reference>
<dbReference type="AlphaFoldDB" id="A0A1R0G2E9"/>
<comment type="caution">
    <text evidence="3">The sequence shown here is derived from an EMBL/GenBank/DDBJ whole genome shotgun (WGS) entry which is preliminary data.</text>
</comment>
<sequence>MPRKKQTVPGIEESHYFLNFESKFHKVGFAVLLIIISLAVLGVFSDGYFSNAVSKNTTGEVTLDFERFGRLQTEFKLKISTTGQHSEGNIYRIGGDFNAFYETENIWPLPDRMYSKGDDLYLVYNANKKQENISIWLLVTPVKPGSAMSVIQLNSGPEIRFSQFIYP</sequence>
<dbReference type="RefSeq" id="WP_016152758.1">
    <property type="nucleotide sequence ID" value="NZ_CBDITX010000002.1"/>
</dbReference>
<reference evidence="2 6" key="2">
    <citation type="submission" date="2020-08" db="EMBL/GenBank/DDBJ databases">
        <title>Emergence and comparative genomics analysis of Citrobacter in Fennec fox imported from North Africa to China.</title>
        <authorList>
            <person name="Zheng B."/>
        </authorList>
    </citation>
    <scope>NUCLEOTIDE SEQUENCE [LARGE SCALE GENOMIC DNA]</scope>
    <source>
        <strain evidence="2 6">FF371</strain>
    </source>
</reference>
<evidence type="ECO:0000313" key="7">
    <source>
        <dbReference type="Proteomes" id="UP000605024"/>
    </source>
</evidence>
<organism evidence="3 7">
    <name type="scientific">Citrobacter braakii</name>
    <dbReference type="NCBI Taxonomy" id="57706"/>
    <lineage>
        <taxon>Bacteria</taxon>
        <taxon>Pseudomonadati</taxon>
        <taxon>Pseudomonadota</taxon>
        <taxon>Gammaproteobacteria</taxon>
        <taxon>Enterobacterales</taxon>
        <taxon>Enterobacteriaceae</taxon>
        <taxon>Citrobacter</taxon>
        <taxon>Citrobacter freundii complex</taxon>
    </lineage>
</organism>
<accession>A0A1R0G2E9</accession>
<dbReference type="Proteomes" id="UP000586346">
    <property type="component" value="Unassembled WGS sequence"/>
</dbReference>
<evidence type="ECO:0000256" key="1">
    <source>
        <dbReference type="SAM" id="Phobius"/>
    </source>
</evidence>
<evidence type="ECO:0000313" key="3">
    <source>
        <dbReference type="EMBL" id="MBD3122896.1"/>
    </source>
</evidence>
<dbReference type="Proteomes" id="UP000605024">
    <property type="component" value="Unassembled WGS sequence"/>
</dbReference>
<dbReference type="EMBL" id="JACLAH010000001">
    <property type="protein sequence ID" value="MBC2645995.1"/>
    <property type="molecule type" value="Genomic_DNA"/>
</dbReference>
<gene>
    <name evidence="4" type="ORF">BWD41_05195</name>
    <name evidence="2" type="ORF">H6P72_05050</name>
    <name evidence="3" type="ORF">ID160_09450</name>
</gene>
<dbReference type="OrthoDB" id="6504753at2"/>
<keyword evidence="1" id="KW-0472">Membrane</keyword>
<evidence type="ECO:0000313" key="6">
    <source>
        <dbReference type="Proteomes" id="UP000586346"/>
    </source>
</evidence>
<keyword evidence="6" id="KW-1185">Reference proteome</keyword>
<evidence type="ECO:0000313" key="4">
    <source>
        <dbReference type="EMBL" id="OLY71048.1"/>
    </source>
</evidence>
<dbReference type="Proteomes" id="UP000185597">
    <property type="component" value="Unassembled WGS sequence"/>
</dbReference>
<keyword evidence="1" id="KW-0812">Transmembrane</keyword>
<dbReference type="EMBL" id="MTCP01000001">
    <property type="protein sequence ID" value="OLY71048.1"/>
    <property type="molecule type" value="Genomic_DNA"/>
</dbReference>
<dbReference type="EMBL" id="JACXSK010000004">
    <property type="protein sequence ID" value="MBD3122896.1"/>
    <property type="molecule type" value="Genomic_DNA"/>
</dbReference>
<keyword evidence="1" id="KW-1133">Transmembrane helix</keyword>
<reference evidence="4 5" key="1">
    <citation type="submission" date="2017-01" db="EMBL/GenBank/DDBJ databases">
        <title>First report of the plasmid-mediated mcr-1 gene in Citrobacter freudii.</title>
        <authorList>
            <person name="Liu J."/>
            <person name="Yang Y."/>
            <person name="Li Y."/>
            <person name="Liu D."/>
            <person name="Tuo H."/>
            <person name="Davis M."/>
            <person name="Zhang A."/>
        </authorList>
    </citation>
    <scope>NUCLEOTIDE SEQUENCE [LARGE SCALE GENOMIC DNA]</scope>
    <source>
        <strain evidence="4 5">SCC4</strain>
    </source>
</reference>
<evidence type="ECO:0000313" key="2">
    <source>
        <dbReference type="EMBL" id="MBC2645995.1"/>
    </source>
</evidence>